<dbReference type="Proteomes" id="UP001321760">
    <property type="component" value="Unassembled WGS sequence"/>
</dbReference>
<reference evidence="2" key="2">
    <citation type="submission" date="2023-05" db="EMBL/GenBank/DDBJ databases">
        <authorList>
            <consortium name="Lawrence Berkeley National Laboratory"/>
            <person name="Steindorff A."/>
            <person name="Hensen N."/>
            <person name="Bonometti L."/>
            <person name="Westerberg I."/>
            <person name="Brannstrom I.O."/>
            <person name="Guillou S."/>
            <person name="Cros-Aarteil S."/>
            <person name="Calhoun S."/>
            <person name="Haridas S."/>
            <person name="Kuo A."/>
            <person name="Mondo S."/>
            <person name="Pangilinan J."/>
            <person name="Riley R."/>
            <person name="Labutti K."/>
            <person name="Andreopoulos B."/>
            <person name="Lipzen A."/>
            <person name="Chen C."/>
            <person name="Yanf M."/>
            <person name="Daum C."/>
            <person name="Ng V."/>
            <person name="Clum A."/>
            <person name="Ohm R."/>
            <person name="Martin F."/>
            <person name="Silar P."/>
            <person name="Natvig D."/>
            <person name="Lalanne C."/>
            <person name="Gautier V."/>
            <person name="Ament-Velasquez S.L."/>
            <person name="Kruys A."/>
            <person name="Hutchinson M.I."/>
            <person name="Powell A.J."/>
            <person name="Barry K."/>
            <person name="Miller A.N."/>
            <person name="Grigoriev I.V."/>
            <person name="Debuchy R."/>
            <person name="Gladieux P."/>
            <person name="Thoren M.H."/>
            <person name="Johannesson H."/>
        </authorList>
    </citation>
    <scope>NUCLEOTIDE SEQUENCE</scope>
    <source>
        <strain evidence="2">PSN243</strain>
    </source>
</reference>
<protein>
    <recommendedName>
        <fullName evidence="1">2EXR domain-containing protein</fullName>
    </recommendedName>
</protein>
<keyword evidence="3" id="KW-1185">Reference proteome</keyword>
<feature type="domain" description="2EXR" evidence="1">
    <location>
        <begin position="5"/>
        <end position="122"/>
    </location>
</feature>
<evidence type="ECO:0000259" key="1">
    <source>
        <dbReference type="Pfam" id="PF20150"/>
    </source>
</evidence>
<sequence length="406" mass="46101">MDFTFPLFPDLPVELRLMIWERVPQPRRLLGQVACPRCYQPPGSAAAMGIAPYTHDAHAPRHLKSENRGDNGGKKDGVSSDFCRNWHVLFTAQPASARGAFPPLHVCREARGVWLREGRYVKLTERFVSGKFVGAGGREVVYRQRFDVPFVDYGVDVFCVYRPLDARGLVPGGDGGVRVAIVPVDDLVRDVVDPFMGLDRRLMRNVAMGEEVERMGMSVVALGLRGLERLETVWTVSYGPRPEPVRRSRRVGTEREMEMTPEEAVDVECEIVEIPERVVAEHDFFGVERLVRRGFMPREHVRPLKCFTKMLKAWLWHVEHAGLERPVQTQFTDMFGFENFILGDWLGNGPKLSGRCPMIGGIGCWPWGHTFRDMMAWVPGFQIRHLLLYGKASRIPDGIFETETPV</sequence>
<dbReference type="Pfam" id="PF20150">
    <property type="entry name" value="2EXR"/>
    <property type="match status" value="1"/>
</dbReference>
<comment type="caution">
    <text evidence="2">The sequence shown here is derived from an EMBL/GenBank/DDBJ whole genome shotgun (WGS) entry which is preliminary data.</text>
</comment>
<dbReference type="EMBL" id="MU865986">
    <property type="protein sequence ID" value="KAK4443797.1"/>
    <property type="molecule type" value="Genomic_DNA"/>
</dbReference>
<evidence type="ECO:0000313" key="3">
    <source>
        <dbReference type="Proteomes" id="UP001321760"/>
    </source>
</evidence>
<gene>
    <name evidence="2" type="ORF">QBC34DRAFT_476367</name>
</gene>
<name>A0AAV9G8S6_9PEZI</name>
<organism evidence="2 3">
    <name type="scientific">Podospora aff. communis PSN243</name>
    <dbReference type="NCBI Taxonomy" id="3040156"/>
    <lineage>
        <taxon>Eukaryota</taxon>
        <taxon>Fungi</taxon>
        <taxon>Dikarya</taxon>
        <taxon>Ascomycota</taxon>
        <taxon>Pezizomycotina</taxon>
        <taxon>Sordariomycetes</taxon>
        <taxon>Sordariomycetidae</taxon>
        <taxon>Sordariales</taxon>
        <taxon>Podosporaceae</taxon>
        <taxon>Podospora</taxon>
    </lineage>
</organism>
<proteinExistence type="predicted"/>
<dbReference type="InterPro" id="IPR045518">
    <property type="entry name" value="2EXR"/>
</dbReference>
<evidence type="ECO:0000313" key="2">
    <source>
        <dbReference type="EMBL" id="KAK4443797.1"/>
    </source>
</evidence>
<accession>A0AAV9G8S6</accession>
<reference evidence="2" key="1">
    <citation type="journal article" date="2023" name="Mol. Phylogenet. Evol.">
        <title>Genome-scale phylogeny and comparative genomics of the fungal order Sordariales.</title>
        <authorList>
            <person name="Hensen N."/>
            <person name="Bonometti L."/>
            <person name="Westerberg I."/>
            <person name="Brannstrom I.O."/>
            <person name="Guillou S."/>
            <person name="Cros-Aarteil S."/>
            <person name="Calhoun S."/>
            <person name="Haridas S."/>
            <person name="Kuo A."/>
            <person name="Mondo S."/>
            <person name="Pangilinan J."/>
            <person name="Riley R."/>
            <person name="LaButti K."/>
            <person name="Andreopoulos B."/>
            <person name="Lipzen A."/>
            <person name="Chen C."/>
            <person name="Yan M."/>
            <person name="Daum C."/>
            <person name="Ng V."/>
            <person name="Clum A."/>
            <person name="Steindorff A."/>
            <person name="Ohm R.A."/>
            <person name="Martin F."/>
            <person name="Silar P."/>
            <person name="Natvig D.O."/>
            <person name="Lalanne C."/>
            <person name="Gautier V."/>
            <person name="Ament-Velasquez S.L."/>
            <person name="Kruys A."/>
            <person name="Hutchinson M.I."/>
            <person name="Powell A.J."/>
            <person name="Barry K."/>
            <person name="Miller A.N."/>
            <person name="Grigoriev I.V."/>
            <person name="Debuchy R."/>
            <person name="Gladieux P."/>
            <person name="Hiltunen Thoren M."/>
            <person name="Johannesson H."/>
        </authorList>
    </citation>
    <scope>NUCLEOTIDE SEQUENCE</scope>
    <source>
        <strain evidence="2">PSN243</strain>
    </source>
</reference>
<dbReference type="AlphaFoldDB" id="A0AAV9G8S6"/>